<dbReference type="SUPFAM" id="SSF49562">
    <property type="entry name" value="C2 domain (Calcium/lipid-binding domain, CaLB)"/>
    <property type="match status" value="1"/>
</dbReference>
<feature type="compositionally biased region" description="Polar residues" evidence="3">
    <location>
        <begin position="636"/>
        <end position="650"/>
    </location>
</feature>
<dbReference type="PANTHER" id="PTHR46502:SF2">
    <property type="entry name" value="16 KDA PHLOEM PROTEIN 2"/>
    <property type="match status" value="1"/>
</dbReference>
<dbReference type="InParanoid" id="A0A0C3KTF3"/>
<dbReference type="Gene3D" id="2.60.40.150">
    <property type="entry name" value="C2 domain"/>
    <property type="match status" value="1"/>
</dbReference>
<dbReference type="GO" id="GO:0046872">
    <property type="term" value="F:metal ion binding"/>
    <property type="evidence" value="ECO:0007669"/>
    <property type="project" value="UniProtKB-KW"/>
</dbReference>
<dbReference type="Pfam" id="PF00168">
    <property type="entry name" value="C2"/>
    <property type="match status" value="2"/>
</dbReference>
<evidence type="ECO:0000259" key="4">
    <source>
        <dbReference type="PROSITE" id="PS50004"/>
    </source>
</evidence>
<dbReference type="InterPro" id="IPR035892">
    <property type="entry name" value="C2_domain_sf"/>
</dbReference>
<evidence type="ECO:0000313" key="6">
    <source>
        <dbReference type="Proteomes" id="UP000054217"/>
    </source>
</evidence>
<feature type="region of interest" description="Disordered" evidence="3">
    <location>
        <begin position="328"/>
        <end position="350"/>
    </location>
</feature>
<evidence type="ECO:0000313" key="5">
    <source>
        <dbReference type="EMBL" id="KIO12787.1"/>
    </source>
</evidence>
<feature type="compositionally biased region" description="Pro residues" evidence="3">
    <location>
        <begin position="401"/>
        <end position="411"/>
    </location>
</feature>
<feature type="region of interest" description="Disordered" evidence="3">
    <location>
        <begin position="158"/>
        <end position="199"/>
    </location>
</feature>
<feature type="region of interest" description="Disordered" evidence="3">
    <location>
        <begin position="447"/>
        <end position="662"/>
    </location>
</feature>
<dbReference type="PROSITE" id="PS50004">
    <property type="entry name" value="C2"/>
    <property type="match status" value="1"/>
</dbReference>
<gene>
    <name evidence="5" type="ORF">M404DRAFT_695284</name>
</gene>
<dbReference type="AlphaFoldDB" id="A0A0C3KTF3"/>
<proteinExistence type="predicted"/>
<evidence type="ECO:0000256" key="2">
    <source>
        <dbReference type="ARBA" id="ARBA00022837"/>
    </source>
</evidence>
<dbReference type="PANTHER" id="PTHR46502">
    <property type="entry name" value="C2 DOMAIN-CONTAINING"/>
    <property type="match status" value="1"/>
</dbReference>
<feature type="compositionally biased region" description="Polar residues" evidence="3">
    <location>
        <begin position="273"/>
        <end position="287"/>
    </location>
</feature>
<dbReference type="InterPro" id="IPR000008">
    <property type="entry name" value="C2_dom"/>
</dbReference>
<feature type="compositionally biased region" description="Low complexity" evidence="3">
    <location>
        <begin position="461"/>
        <end position="473"/>
    </location>
</feature>
<keyword evidence="2" id="KW-0106">Calcium</keyword>
<dbReference type="Proteomes" id="UP000054217">
    <property type="component" value="Unassembled WGS sequence"/>
</dbReference>
<feature type="compositionally biased region" description="Low complexity" evidence="3">
    <location>
        <begin position="391"/>
        <end position="400"/>
    </location>
</feature>
<feature type="compositionally biased region" description="Low complexity" evidence="3">
    <location>
        <begin position="329"/>
        <end position="350"/>
    </location>
</feature>
<dbReference type="CDD" id="cd08681">
    <property type="entry name" value="C2_fungal_Inn1p-like"/>
    <property type="match status" value="1"/>
</dbReference>
<dbReference type="HOGENOM" id="CLU_421490_0_0_1"/>
<organism evidence="5 6">
    <name type="scientific">Pisolithus tinctorius Marx 270</name>
    <dbReference type="NCBI Taxonomy" id="870435"/>
    <lineage>
        <taxon>Eukaryota</taxon>
        <taxon>Fungi</taxon>
        <taxon>Dikarya</taxon>
        <taxon>Basidiomycota</taxon>
        <taxon>Agaricomycotina</taxon>
        <taxon>Agaricomycetes</taxon>
        <taxon>Agaricomycetidae</taxon>
        <taxon>Boletales</taxon>
        <taxon>Sclerodermatineae</taxon>
        <taxon>Pisolithaceae</taxon>
        <taxon>Pisolithus</taxon>
    </lineage>
</organism>
<dbReference type="OrthoDB" id="270970at2759"/>
<dbReference type="SMART" id="SM00239">
    <property type="entry name" value="C2"/>
    <property type="match status" value="1"/>
</dbReference>
<keyword evidence="6" id="KW-1185">Reference proteome</keyword>
<evidence type="ECO:0000256" key="1">
    <source>
        <dbReference type="ARBA" id="ARBA00022723"/>
    </source>
</evidence>
<feature type="region of interest" description="Disordered" evidence="3">
    <location>
        <begin position="74"/>
        <end position="95"/>
    </location>
</feature>
<name>A0A0C3KTF3_PISTI</name>
<feature type="region of interest" description="Disordered" evidence="3">
    <location>
        <begin position="373"/>
        <end position="418"/>
    </location>
</feature>
<dbReference type="STRING" id="870435.A0A0C3KTF3"/>
<sequence>MSVTSREIGTLIVVVLKAKNLPNKRHIGKQAPYCLITHNDHKRRTRVIKRGGQHPEWDEEFRFTIYEDMEAEIPKSATRDELPPPLPPKRSKGPKKIKGGCLMKLQCYADDIRDPDFIGETLVDLTEALTKGETDEWFTLMNKDKYAGEVYLELTFWSNEPPPEKRYPQKPKTPNRTYGGPGSFTPVETGSHPPNSDAPIVPSRGRISDVDGSHLNSLPSSLRSSRLELYSAPYEKSNRVSAGTVDHLAEDFSELGMMDSRRRESYPPANHTIRPSTSASLSPNSHSQTDISGFVYDVTGSANTGPPRYHTPYENAALSGHAGPRYSMPSTSSGFVPVSTTTPTPTSLGGTPSYLPEGHGFSHLHGYSVPPLPPPHLVPPSSFQSQYLQRSATVHTSAPTTPTPPVAPNPPAATSHHTPHLQNSYLQYSHSPDQIVVPFPLHSNMSQEHFNGPSVPPSLPPSSLAPTGLSTPPQVRPRYVSTSSSPPREYLPPAPVHNTTPTGSRPLPQPGQSQRDRRKSVAGFVSSGSYPGIPPAPQYHRVPSSHTTPPLPPPPVPHELPNVQTPSLPNPFPEAQGHGNTSRPALPQPPVGYHSGSKYPPLPPPQPDISLNRQMPPALPSSSFGNGTYLPGFPPQGSQPHTNYGQILPSSPSPADWQRAFS</sequence>
<feature type="compositionally biased region" description="Pro residues" evidence="3">
    <location>
        <begin position="549"/>
        <end position="558"/>
    </location>
</feature>
<feature type="domain" description="C2" evidence="4">
    <location>
        <begin position="1"/>
        <end position="138"/>
    </location>
</feature>
<protein>
    <recommendedName>
        <fullName evidence="4">C2 domain-containing protein</fullName>
    </recommendedName>
</protein>
<reference evidence="6" key="2">
    <citation type="submission" date="2015-01" db="EMBL/GenBank/DDBJ databases">
        <title>Evolutionary Origins and Diversification of the Mycorrhizal Mutualists.</title>
        <authorList>
            <consortium name="DOE Joint Genome Institute"/>
            <consortium name="Mycorrhizal Genomics Consortium"/>
            <person name="Kohler A."/>
            <person name="Kuo A."/>
            <person name="Nagy L.G."/>
            <person name="Floudas D."/>
            <person name="Copeland A."/>
            <person name="Barry K.W."/>
            <person name="Cichocki N."/>
            <person name="Veneault-Fourrey C."/>
            <person name="LaButti K."/>
            <person name="Lindquist E.A."/>
            <person name="Lipzen A."/>
            <person name="Lundell T."/>
            <person name="Morin E."/>
            <person name="Murat C."/>
            <person name="Riley R."/>
            <person name="Ohm R."/>
            <person name="Sun H."/>
            <person name="Tunlid A."/>
            <person name="Henrissat B."/>
            <person name="Grigoriev I.V."/>
            <person name="Hibbett D.S."/>
            <person name="Martin F."/>
        </authorList>
    </citation>
    <scope>NUCLEOTIDE SEQUENCE [LARGE SCALE GENOMIC DNA]</scope>
    <source>
        <strain evidence="6">Marx 270</strain>
    </source>
</reference>
<dbReference type="InterPro" id="IPR037791">
    <property type="entry name" value="C2_fungal_Inn1"/>
</dbReference>
<reference evidence="5 6" key="1">
    <citation type="submission" date="2014-04" db="EMBL/GenBank/DDBJ databases">
        <authorList>
            <consortium name="DOE Joint Genome Institute"/>
            <person name="Kuo A."/>
            <person name="Kohler A."/>
            <person name="Costa M.D."/>
            <person name="Nagy L.G."/>
            <person name="Floudas D."/>
            <person name="Copeland A."/>
            <person name="Barry K.W."/>
            <person name="Cichocki N."/>
            <person name="Veneault-Fourrey C."/>
            <person name="LaButti K."/>
            <person name="Lindquist E.A."/>
            <person name="Lipzen A."/>
            <person name="Lundell T."/>
            <person name="Morin E."/>
            <person name="Murat C."/>
            <person name="Sun H."/>
            <person name="Tunlid A."/>
            <person name="Henrissat B."/>
            <person name="Grigoriev I.V."/>
            <person name="Hibbett D.S."/>
            <person name="Martin F."/>
            <person name="Nordberg H.P."/>
            <person name="Cantor M.N."/>
            <person name="Hua S.X."/>
        </authorList>
    </citation>
    <scope>NUCLEOTIDE SEQUENCE [LARGE SCALE GENOMIC DNA]</scope>
    <source>
        <strain evidence="5 6">Marx 270</strain>
    </source>
</reference>
<keyword evidence="1" id="KW-0479">Metal-binding</keyword>
<evidence type="ECO:0000256" key="3">
    <source>
        <dbReference type="SAM" id="MobiDB-lite"/>
    </source>
</evidence>
<feature type="region of interest" description="Disordered" evidence="3">
    <location>
        <begin position="263"/>
        <end position="287"/>
    </location>
</feature>
<accession>A0A0C3KTF3</accession>
<dbReference type="EMBL" id="KN831947">
    <property type="protein sequence ID" value="KIO12787.1"/>
    <property type="molecule type" value="Genomic_DNA"/>
</dbReference>